<evidence type="ECO:0008006" key="4">
    <source>
        <dbReference type="Google" id="ProtNLM"/>
    </source>
</evidence>
<evidence type="ECO:0000256" key="1">
    <source>
        <dbReference type="SAM" id="Phobius"/>
    </source>
</evidence>
<gene>
    <name evidence="2" type="ORF">GOP47_0016585</name>
</gene>
<dbReference type="OrthoDB" id="1882547at2759"/>
<keyword evidence="1" id="KW-1133">Transmembrane helix</keyword>
<evidence type="ECO:0000313" key="3">
    <source>
        <dbReference type="Proteomes" id="UP000886520"/>
    </source>
</evidence>
<feature type="transmembrane region" description="Helical" evidence="1">
    <location>
        <begin position="12"/>
        <end position="32"/>
    </location>
</feature>
<dbReference type="AlphaFoldDB" id="A0A9D4UHZ4"/>
<dbReference type="Gene3D" id="3.40.50.11350">
    <property type="match status" value="1"/>
</dbReference>
<reference evidence="2" key="1">
    <citation type="submission" date="2021-01" db="EMBL/GenBank/DDBJ databases">
        <title>Adiantum capillus-veneris genome.</title>
        <authorList>
            <person name="Fang Y."/>
            <person name="Liao Q."/>
        </authorList>
    </citation>
    <scope>NUCLEOTIDE SEQUENCE</scope>
    <source>
        <strain evidence="2">H3</strain>
        <tissue evidence="2">Leaf</tissue>
    </source>
</reference>
<name>A0A9D4UHZ4_ADICA</name>
<dbReference type="Proteomes" id="UP000886520">
    <property type="component" value="Chromosome 16"/>
</dbReference>
<comment type="caution">
    <text evidence="2">The sequence shown here is derived from an EMBL/GenBank/DDBJ whole genome shotgun (WGS) entry which is preliminary data.</text>
</comment>
<dbReference type="PANTHER" id="PTHR36050:SF1">
    <property type="entry name" value="O-FUCOSYLTRANSFERASE 30"/>
    <property type="match status" value="1"/>
</dbReference>
<keyword evidence="1" id="KW-0472">Membrane</keyword>
<keyword evidence="3" id="KW-1185">Reference proteome</keyword>
<proteinExistence type="predicted"/>
<evidence type="ECO:0000313" key="2">
    <source>
        <dbReference type="EMBL" id="KAI5068240.1"/>
    </source>
</evidence>
<dbReference type="EMBL" id="JABFUD020000016">
    <property type="protein sequence ID" value="KAI5068240.1"/>
    <property type="molecule type" value="Genomic_DNA"/>
</dbReference>
<sequence length="477" mass="52966">MRGGPQRRCWPLIYVGFLCITLTVYAIFNAIYSSLLSANEEGSIAVSPHVLFSRQRHCRAGPLLPAGEKTLVVPPIFDHHAVALGSCPKFRVHEPHEMRASAWAHISELIREGRYLAISDVLDLSSVVPLVKLVDLRIFLLLWCGVNVSSACSGSLCRSLAADTSTWGGSLESCGALISRPGASHESCVYGVDEDCRTTIWVHKKEILDSDLKEEAASILKPEVSNKLKGKYGRRKFKEIVETLGNVSQASKYQVLSFGSLFSSEYKGSQLHVDIESSKDPIIRSLVEAMKYIPFTPAIVNAGKLYARNIVRKPFFCAQLRLLDGQFKNRWEKTFTSLKSQLKLAWGQQGELRVLNVFVMTDLPRSNWSKTYLGELDADKSYKLHTLDASNPLIQETASKLAEEDYGLLSGYLPPHKATQTELQYPKRLWIHPDILLFVEEVICSCASLGFVGTSGSTLSANILQLRLGNTCKSNVQ</sequence>
<keyword evidence="1" id="KW-0812">Transmembrane</keyword>
<dbReference type="PANTHER" id="PTHR36050">
    <property type="entry name" value="O-FUCOSYLTRANSFERASE 30"/>
    <property type="match status" value="1"/>
</dbReference>
<accession>A0A9D4UHZ4</accession>
<organism evidence="2 3">
    <name type="scientific">Adiantum capillus-veneris</name>
    <name type="common">Maidenhair fern</name>
    <dbReference type="NCBI Taxonomy" id="13818"/>
    <lineage>
        <taxon>Eukaryota</taxon>
        <taxon>Viridiplantae</taxon>
        <taxon>Streptophyta</taxon>
        <taxon>Embryophyta</taxon>
        <taxon>Tracheophyta</taxon>
        <taxon>Polypodiopsida</taxon>
        <taxon>Polypodiidae</taxon>
        <taxon>Polypodiales</taxon>
        <taxon>Pteridineae</taxon>
        <taxon>Pteridaceae</taxon>
        <taxon>Vittarioideae</taxon>
        <taxon>Adiantum</taxon>
    </lineage>
</organism>
<protein>
    <recommendedName>
        <fullName evidence="4">O-fucosyltransferase family protein</fullName>
    </recommendedName>
</protein>